<keyword evidence="3" id="KW-1185">Reference proteome</keyword>
<evidence type="ECO:0000313" key="3">
    <source>
        <dbReference type="Proteomes" id="UP001151478"/>
    </source>
</evidence>
<dbReference type="Proteomes" id="UP001151478">
    <property type="component" value="Unassembled WGS sequence"/>
</dbReference>
<comment type="caution">
    <text evidence="2">The sequence shown here is derived from an EMBL/GenBank/DDBJ whole genome shotgun (WGS) entry which is preliminary data.</text>
</comment>
<keyword evidence="1" id="KW-1133">Transmembrane helix</keyword>
<proteinExistence type="predicted"/>
<feature type="transmembrane region" description="Helical" evidence="1">
    <location>
        <begin position="137"/>
        <end position="157"/>
    </location>
</feature>
<feature type="transmembrane region" description="Helical" evidence="1">
    <location>
        <begin position="57"/>
        <end position="76"/>
    </location>
</feature>
<organism evidence="2 3">
    <name type="scientific">Polaribacter ponticola</name>
    <dbReference type="NCBI Taxonomy" id="2978475"/>
    <lineage>
        <taxon>Bacteria</taxon>
        <taxon>Pseudomonadati</taxon>
        <taxon>Bacteroidota</taxon>
        <taxon>Flavobacteriia</taxon>
        <taxon>Flavobacteriales</taxon>
        <taxon>Flavobacteriaceae</taxon>
    </lineage>
</organism>
<evidence type="ECO:0008006" key="4">
    <source>
        <dbReference type="Google" id="ProtNLM"/>
    </source>
</evidence>
<sequence length="170" mass="19924">MKYKKININKKIRKYILTCFSLLLTFCLISLFEMCSTLFSGKEIPSIIEFIGFKFLNHFLTILFIFLIFLPIYYLLAKKKKKLPLRVIKIIFTILVIIEFSLTKYSLTTLLNLGADLLGYSFDDIYLTVTASESTSVFYFITFLIFPILFLVSCFFLKKTTFLNILVEFL</sequence>
<keyword evidence="1" id="KW-0472">Membrane</keyword>
<evidence type="ECO:0000256" key="1">
    <source>
        <dbReference type="SAM" id="Phobius"/>
    </source>
</evidence>
<dbReference type="RefSeq" id="WP_274270342.1">
    <property type="nucleotide sequence ID" value="NZ_JAOSLC020000003.1"/>
</dbReference>
<evidence type="ECO:0000313" key="2">
    <source>
        <dbReference type="EMBL" id="MDD7914482.1"/>
    </source>
</evidence>
<gene>
    <name evidence="2" type="ORF">N5A56_008680</name>
</gene>
<protein>
    <recommendedName>
        <fullName evidence="4">DNA translocase FtsK 4TM region domain-containing protein</fullName>
    </recommendedName>
</protein>
<feature type="transmembrane region" description="Helical" evidence="1">
    <location>
        <begin position="83"/>
        <end position="102"/>
    </location>
</feature>
<keyword evidence="1" id="KW-0812">Transmembrane</keyword>
<accession>A0ABT5S8Q4</accession>
<name>A0ABT5S8Q4_9FLAO</name>
<reference evidence="2" key="1">
    <citation type="submission" date="2023-02" db="EMBL/GenBank/DDBJ databases">
        <title>Polaribacter ponticola sp. nov., isolated from seawater.</title>
        <authorList>
            <person name="Baek J.H."/>
            <person name="Kim J.M."/>
            <person name="Choi D.G."/>
            <person name="Jeon C.O."/>
        </authorList>
    </citation>
    <scope>NUCLEOTIDE SEQUENCE</scope>
    <source>
        <strain evidence="2">MSW5</strain>
    </source>
</reference>
<dbReference type="EMBL" id="JAOSLC020000003">
    <property type="protein sequence ID" value="MDD7914482.1"/>
    <property type="molecule type" value="Genomic_DNA"/>
</dbReference>